<evidence type="ECO:0000256" key="9">
    <source>
        <dbReference type="ARBA" id="ARBA00023232"/>
    </source>
</evidence>
<evidence type="ECO:0000256" key="11">
    <source>
        <dbReference type="ARBA" id="ARBA00023537"/>
    </source>
</evidence>
<dbReference type="InterPro" id="IPR023144">
    <property type="entry name" value="Phe_NH3-lyase_shielding_dom_sf"/>
</dbReference>
<evidence type="ECO:0000256" key="2">
    <source>
        <dbReference type="ARBA" id="ARBA00004496"/>
    </source>
</evidence>
<dbReference type="Proteomes" id="UP000009183">
    <property type="component" value="Chromosome 11"/>
</dbReference>
<evidence type="ECO:0000256" key="12">
    <source>
        <dbReference type="RuleBase" id="RU003954"/>
    </source>
</evidence>
<dbReference type="EC" id="4.3.1.24" evidence="6 13"/>
<comment type="catalytic activity">
    <reaction evidence="11 13">
        <text>L-phenylalanine = (E)-cinnamate + NH4(+)</text>
        <dbReference type="Rhea" id="RHEA:21384"/>
        <dbReference type="ChEBI" id="CHEBI:15669"/>
        <dbReference type="ChEBI" id="CHEBI:28938"/>
        <dbReference type="ChEBI" id="CHEBI:58095"/>
        <dbReference type="EC" id="4.3.1.24"/>
    </reaction>
</comment>
<dbReference type="CDD" id="cd00332">
    <property type="entry name" value="PAL-HAL"/>
    <property type="match status" value="1"/>
</dbReference>
<dbReference type="InParanoid" id="F6HGU6"/>
<dbReference type="UniPathway" id="UPA00713">
    <property type="reaction ID" value="UER00725"/>
</dbReference>
<dbReference type="STRING" id="29760.F6HGU6"/>
<dbReference type="eggNOG" id="KOG0222">
    <property type="taxonomic scope" value="Eukaryota"/>
</dbReference>
<dbReference type="GO" id="GO:0009800">
    <property type="term" value="P:cinnamic acid biosynthetic process"/>
    <property type="evidence" value="ECO:0007669"/>
    <property type="project" value="UniProtKB-UniPathway"/>
</dbReference>
<dbReference type="SUPFAM" id="SSF48557">
    <property type="entry name" value="L-aspartase-like"/>
    <property type="match status" value="2"/>
</dbReference>
<keyword evidence="10 12" id="KW-0456">Lyase</keyword>
<evidence type="ECO:0000256" key="5">
    <source>
        <dbReference type="ARBA" id="ARBA00011881"/>
    </source>
</evidence>
<accession>F6HGU6</accession>
<dbReference type="PANTHER" id="PTHR10362">
    <property type="entry name" value="HISTIDINE AMMONIA-LYASE"/>
    <property type="match status" value="1"/>
</dbReference>
<dbReference type="GO" id="GO:0016841">
    <property type="term" value="F:ammonia-lyase activity"/>
    <property type="evidence" value="ECO:0000318"/>
    <property type="project" value="GO_Central"/>
</dbReference>
<dbReference type="Pfam" id="PF00221">
    <property type="entry name" value="Lyase_aromatic"/>
    <property type="match status" value="1"/>
</dbReference>
<dbReference type="InterPro" id="IPR005922">
    <property type="entry name" value="Phe_NH3-lyase"/>
</dbReference>
<evidence type="ECO:0000256" key="3">
    <source>
        <dbReference type="ARBA" id="ARBA00005138"/>
    </source>
</evidence>
<dbReference type="PROSITE" id="PS00488">
    <property type="entry name" value="PAL_HISTIDASE"/>
    <property type="match status" value="1"/>
</dbReference>
<dbReference type="Gene3D" id="1.10.274.20">
    <property type="entry name" value="Phenylalanine ammonia-lyase 1, domain 3"/>
    <property type="match status" value="1"/>
</dbReference>
<evidence type="ECO:0000256" key="10">
    <source>
        <dbReference type="ARBA" id="ARBA00023239"/>
    </source>
</evidence>
<dbReference type="EMBL" id="FN595756">
    <property type="protein sequence ID" value="CCB51422.1"/>
    <property type="molecule type" value="Genomic_DNA"/>
</dbReference>
<keyword evidence="7" id="KW-0963">Cytoplasm</keyword>
<comment type="similarity">
    <text evidence="4 12">Belongs to the PAL/histidase family.</text>
</comment>
<evidence type="ECO:0000256" key="13">
    <source>
        <dbReference type="RuleBase" id="RU003955"/>
    </source>
</evidence>
<comment type="function">
    <text evidence="1">This is a key enzyme of plant metabolism catalyzing the first reaction in the biosynthesis from L-phenylalanine of a wide variety of natural products based on the phenylpropane skeleton.</text>
</comment>
<organism evidence="14 15">
    <name type="scientific">Vitis vinifera</name>
    <name type="common">Grape</name>
    <dbReference type="NCBI Taxonomy" id="29760"/>
    <lineage>
        <taxon>Eukaryota</taxon>
        <taxon>Viridiplantae</taxon>
        <taxon>Streptophyta</taxon>
        <taxon>Embryophyta</taxon>
        <taxon>Tracheophyta</taxon>
        <taxon>Spermatophyta</taxon>
        <taxon>Magnoliopsida</taxon>
        <taxon>eudicotyledons</taxon>
        <taxon>Gunneridae</taxon>
        <taxon>Pentapetalae</taxon>
        <taxon>rosids</taxon>
        <taxon>Vitales</taxon>
        <taxon>Vitaceae</taxon>
        <taxon>Viteae</taxon>
        <taxon>Vitis</taxon>
    </lineage>
</organism>
<sequence length="895" mass="99354">MSMSINGVSPSFQSFRPPTLPLPVEEENPFSILGESRHVLAPPHWKKAAEALQCGHFDEVCAMVSQFAHAQTVDIQGTALTVAQVTALARGDHVRVALDEAVARGRVTRSADWVAENISRGTDTYGVTTGFGATSHRRTNKTADLQTELIRFLNAGVIGKETLPASFSKAAMLVRANTLMQGYSGIRWEILEAMAKLINLNLIPKLPLRGTITASGDLVPLSYIAGVLTGRHNSKVVTPEGEEITAMEALKRAGIEAPFQLQAKEGLALVNGTAVGSAVAATVCFDANILGLLAEVLSALFCEVMNGKPEFTDPLTHELKHHPGQIESAAIMEFLLDESDYMKAAKLRQEKDVLMKPKQDRYALRTSPQWLGPQIEVIRMATHAIEREINSVNDNPLIDVSRDLALHGGNFQGTPIGVSMDNLRIAIAAIGKLMFAQFSELVCDYYNGGLPSNLSGGPNPSLDYGFKGAEIAMAAYCSELQYLANPVTTHVQSAEQHNQDVNSLGLISARKSAEAVEILKLMSATYMVALCQAVDLRHLEENMREVVKHLITQVARKTLYTDEDGTLLESRFCEKELQQVVENLPVFSYIDDPTNPSYTFLPQLRDVLVERALKDPKSTDSAGYSIFKRIPIFQEELKERLIEEISKARERFDNGDFPVPNRIKKCRTYPIYGFVRKEVGTKLLSGENKVNEDGTLLESRFCEKELQQVVENLPVFSYIDDPTNPSYTFLPQLRDVLVERALKDPKSTDSAGYSIFKRIPIFQEELKERLIEEISKARERFDNGDFPIPNRIKKCRTYPIYGFVRKEVGTKLLSGENKVSPGEDIEKVYEAINDGKLGDVLMKCLSFWRGTSGPFTPRPSGLSSPAQFNPEYWGWFEKLRSPSSASNGRVNWDQL</sequence>
<dbReference type="Gene3D" id="1.10.275.10">
    <property type="entry name" value="Fumarase/aspartase (N-terminal domain)"/>
    <property type="match status" value="1"/>
</dbReference>
<dbReference type="InterPro" id="IPR022313">
    <property type="entry name" value="Phe/His_NH3-lyase_AS"/>
</dbReference>
<dbReference type="GO" id="GO:0045548">
    <property type="term" value="F:phenylalanine ammonia-lyase activity"/>
    <property type="evidence" value="ECO:0007669"/>
    <property type="project" value="UniProtKB-EC"/>
</dbReference>
<keyword evidence="8 13" id="KW-0587">Phenylpropanoid metabolism</keyword>
<evidence type="ECO:0000256" key="4">
    <source>
        <dbReference type="ARBA" id="ARBA00007238"/>
    </source>
</evidence>
<gene>
    <name evidence="14" type="ordered locus">VIT_11s0016g01520</name>
</gene>
<proteinExistence type="inferred from homology"/>
<dbReference type="NCBIfam" id="TIGR01226">
    <property type="entry name" value="phe_am_lyase"/>
    <property type="match status" value="1"/>
</dbReference>
<name>F6HGU6_VITVI</name>
<dbReference type="Gene3D" id="1.20.200.10">
    <property type="entry name" value="Fumarase/aspartase (Central domain)"/>
    <property type="match status" value="2"/>
</dbReference>
<evidence type="ECO:0000256" key="7">
    <source>
        <dbReference type="ARBA" id="ARBA00022490"/>
    </source>
</evidence>
<dbReference type="GO" id="GO:0006559">
    <property type="term" value="P:L-phenylalanine catabolic process"/>
    <property type="evidence" value="ECO:0007669"/>
    <property type="project" value="UniProtKB-KW"/>
</dbReference>
<dbReference type="InterPro" id="IPR001106">
    <property type="entry name" value="Aromatic_Lyase"/>
</dbReference>
<reference evidence="15" key="1">
    <citation type="journal article" date="2007" name="Nature">
        <title>The grapevine genome sequence suggests ancestral hexaploidization in major angiosperm phyla.</title>
        <authorList>
            <consortium name="The French-Italian Public Consortium for Grapevine Genome Characterization."/>
            <person name="Jaillon O."/>
            <person name="Aury J.-M."/>
            <person name="Noel B."/>
            <person name="Policriti A."/>
            <person name="Clepet C."/>
            <person name="Casagrande A."/>
            <person name="Choisne N."/>
            <person name="Aubourg S."/>
            <person name="Vitulo N."/>
            <person name="Jubin C."/>
            <person name="Vezzi A."/>
            <person name="Legeai F."/>
            <person name="Hugueney P."/>
            <person name="Dasilva C."/>
            <person name="Horner D."/>
            <person name="Mica E."/>
            <person name="Jublot D."/>
            <person name="Poulain J."/>
            <person name="Bruyere C."/>
            <person name="Billault A."/>
            <person name="Segurens B."/>
            <person name="Gouyvenoux M."/>
            <person name="Ugarte E."/>
            <person name="Cattonaro F."/>
            <person name="Anthouard V."/>
            <person name="Vico V."/>
            <person name="Del Fabbro C."/>
            <person name="Alaux M."/>
            <person name="Di Gaspero G."/>
            <person name="Dumas V."/>
            <person name="Felice N."/>
            <person name="Paillard S."/>
            <person name="Juman I."/>
            <person name="Moroldo M."/>
            <person name="Scalabrin S."/>
            <person name="Canaguier A."/>
            <person name="Le Clainche I."/>
            <person name="Malacrida G."/>
            <person name="Durand E."/>
            <person name="Pesole G."/>
            <person name="Laucou V."/>
            <person name="Chatelet P."/>
            <person name="Merdinoglu D."/>
            <person name="Delledonne M."/>
            <person name="Pezzotti M."/>
            <person name="Lecharny A."/>
            <person name="Scarpelli C."/>
            <person name="Artiguenave F."/>
            <person name="Pe M.E."/>
            <person name="Valle G."/>
            <person name="Morgante M."/>
            <person name="Caboche M."/>
            <person name="Adam-Blondon A.-F."/>
            <person name="Weissenbach J."/>
            <person name="Quetier F."/>
            <person name="Wincker P."/>
        </authorList>
    </citation>
    <scope>NUCLEOTIDE SEQUENCE [LARGE SCALE GENOMIC DNA]</scope>
    <source>
        <strain evidence="15">cv. Pinot noir / PN40024</strain>
    </source>
</reference>
<evidence type="ECO:0000256" key="8">
    <source>
        <dbReference type="ARBA" id="ARBA00023051"/>
    </source>
</evidence>
<evidence type="ECO:0000313" key="15">
    <source>
        <dbReference type="Proteomes" id="UP000009183"/>
    </source>
</evidence>
<comment type="subcellular location">
    <subcellularLocation>
        <location evidence="2 13">Cytoplasm</location>
    </subcellularLocation>
</comment>
<comment type="subunit">
    <text evidence="5">Homotetramer.</text>
</comment>
<dbReference type="FunFam" id="1.10.275.10:FF:000009">
    <property type="entry name" value="Phenylalanine ammonia-lyase"/>
    <property type="match status" value="1"/>
</dbReference>
<keyword evidence="15" id="KW-1185">Reference proteome</keyword>
<evidence type="ECO:0000313" key="14">
    <source>
        <dbReference type="EMBL" id="CCB51422.1"/>
    </source>
</evidence>
<comment type="pathway">
    <text evidence="3 13">Phenylpropanoid metabolism; trans-cinnamate biosynthesis; trans-cinnamate from L-phenylalanine: step 1/1.</text>
</comment>
<dbReference type="GO" id="GO:0005737">
    <property type="term" value="C:cytoplasm"/>
    <property type="evidence" value="ECO:0007669"/>
    <property type="project" value="UniProtKB-SubCell"/>
</dbReference>
<dbReference type="InterPro" id="IPR008948">
    <property type="entry name" value="L-Aspartase-like"/>
</dbReference>
<dbReference type="HOGENOM" id="CLU_014801_3_0_1"/>
<protein>
    <recommendedName>
        <fullName evidence="6 13">Phenylalanine ammonia-lyase</fullName>
        <ecNumber evidence="6 13">4.3.1.24</ecNumber>
    </recommendedName>
</protein>
<dbReference type="AlphaFoldDB" id="F6HGU6"/>
<dbReference type="PaxDb" id="29760-VIT_11s0016g01520.t01"/>
<keyword evidence="9" id="KW-0585">Phenylalanine catabolism</keyword>
<dbReference type="InterPro" id="IPR024083">
    <property type="entry name" value="Fumarase/histidase_N"/>
</dbReference>
<dbReference type="ExpressionAtlas" id="F6HGU6">
    <property type="expression patterns" value="baseline and differential"/>
</dbReference>
<evidence type="ECO:0000256" key="6">
    <source>
        <dbReference type="ARBA" id="ARBA00012139"/>
    </source>
</evidence>
<evidence type="ECO:0000256" key="1">
    <source>
        <dbReference type="ARBA" id="ARBA00002235"/>
    </source>
</evidence>